<feature type="region of interest" description="Disordered" evidence="1">
    <location>
        <begin position="75"/>
        <end position="95"/>
    </location>
</feature>
<evidence type="ECO:0008006" key="4">
    <source>
        <dbReference type="Google" id="ProtNLM"/>
    </source>
</evidence>
<organism evidence="2 3">
    <name type="scientific">Lentzea pudingi</name>
    <dbReference type="NCBI Taxonomy" id="1789439"/>
    <lineage>
        <taxon>Bacteria</taxon>
        <taxon>Bacillati</taxon>
        <taxon>Actinomycetota</taxon>
        <taxon>Actinomycetes</taxon>
        <taxon>Pseudonocardiales</taxon>
        <taxon>Pseudonocardiaceae</taxon>
        <taxon>Lentzea</taxon>
    </lineage>
</organism>
<sequence>MWGPKRHGPSGLASQIDNHPHQTDALVRNRLTSGTEGSVHSRVARTLRQRTGGHNPLQPGHDHIIAITYTNRGTSCPARPVHPRTTANTTGSATTLRSVPDQTVAANLRTDTEDKLWKALHANPNSTAADLSLLAQIGKSTAPKILAKWASDGAVTRTPGIAEGGRRAADLWVITDFGSITVAEEDSVDLTDTAADEAQDPINSVAIDAVEAEPVVAEVSAPEAVDGGRSTTTERVAKLIKQMTARLAASALLGMVEDYLHDHPGEEFGPAAIAKALDGKSSGAVSNALTSWSRTVQPRRPTTSRSVSP</sequence>
<proteinExistence type="predicted"/>
<comment type="caution">
    <text evidence="2">The sequence shown here is derived from an EMBL/GenBank/DDBJ whole genome shotgun (WGS) entry which is preliminary data.</text>
</comment>
<protein>
    <recommendedName>
        <fullName evidence="4">MarR family protein</fullName>
    </recommendedName>
</protein>
<feature type="region of interest" description="Disordered" evidence="1">
    <location>
        <begin position="1"/>
        <end position="21"/>
    </location>
</feature>
<name>A0ABQ2HZG3_9PSEU</name>
<gene>
    <name evidence="2" type="ORF">GCM10011609_33540</name>
</gene>
<dbReference type="Proteomes" id="UP000597656">
    <property type="component" value="Unassembled WGS sequence"/>
</dbReference>
<feature type="compositionally biased region" description="Low complexity" evidence="1">
    <location>
        <begin position="85"/>
        <end position="95"/>
    </location>
</feature>
<evidence type="ECO:0000313" key="2">
    <source>
        <dbReference type="EMBL" id="GGM93348.1"/>
    </source>
</evidence>
<feature type="region of interest" description="Disordered" evidence="1">
    <location>
        <begin position="287"/>
        <end position="309"/>
    </location>
</feature>
<keyword evidence="3" id="KW-1185">Reference proteome</keyword>
<evidence type="ECO:0000313" key="3">
    <source>
        <dbReference type="Proteomes" id="UP000597656"/>
    </source>
</evidence>
<accession>A0ABQ2HZG3</accession>
<evidence type="ECO:0000256" key="1">
    <source>
        <dbReference type="SAM" id="MobiDB-lite"/>
    </source>
</evidence>
<dbReference type="EMBL" id="BMNC01000004">
    <property type="protein sequence ID" value="GGM93348.1"/>
    <property type="molecule type" value="Genomic_DNA"/>
</dbReference>
<reference evidence="3" key="1">
    <citation type="journal article" date="2019" name="Int. J. Syst. Evol. Microbiol.">
        <title>The Global Catalogue of Microorganisms (GCM) 10K type strain sequencing project: providing services to taxonomists for standard genome sequencing and annotation.</title>
        <authorList>
            <consortium name="The Broad Institute Genomics Platform"/>
            <consortium name="The Broad Institute Genome Sequencing Center for Infectious Disease"/>
            <person name="Wu L."/>
            <person name="Ma J."/>
        </authorList>
    </citation>
    <scope>NUCLEOTIDE SEQUENCE [LARGE SCALE GENOMIC DNA]</scope>
    <source>
        <strain evidence="3">CGMCC 4.7319</strain>
    </source>
</reference>